<dbReference type="Proteomes" id="UP000232133">
    <property type="component" value="Chromosome"/>
</dbReference>
<feature type="transmembrane region" description="Helical" evidence="1">
    <location>
        <begin position="67"/>
        <end position="87"/>
    </location>
</feature>
<evidence type="ECO:0000313" key="2">
    <source>
        <dbReference type="EMBL" id="ATZ59040.1"/>
    </source>
</evidence>
<dbReference type="AlphaFoldDB" id="A0A2H4U4K6"/>
<feature type="transmembrane region" description="Helical" evidence="1">
    <location>
        <begin position="35"/>
        <end position="55"/>
    </location>
</feature>
<reference evidence="2 3" key="1">
    <citation type="submission" date="2016-10" db="EMBL/GenBank/DDBJ databases">
        <authorList>
            <person name="Varghese N."/>
        </authorList>
    </citation>
    <scope>NUCLEOTIDE SEQUENCE [LARGE SCALE GENOMIC DNA]</scope>
    <source>
        <strain evidence="2 3">KB11</strain>
    </source>
</reference>
<name>A0A2H4U4K6_METSM</name>
<dbReference type="EMBL" id="CP017803">
    <property type="protein sequence ID" value="ATZ59040.1"/>
    <property type="molecule type" value="Genomic_DNA"/>
</dbReference>
<gene>
    <name evidence="2" type="ORF">BK798_00735</name>
</gene>
<keyword evidence="1" id="KW-1133">Transmembrane helix</keyword>
<feature type="transmembrane region" description="Helical" evidence="1">
    <location>
        <begin position="93"/>
        <end position="114"/>
    </location>
</feature>
<dbReference type="RefSeq" id="WP_022531280.1">
    <property type="nucleotide sequence ID" value="NZ_CAYATI010000020.1"/>
</dbReference>
<dbReference type="GeneID" id="35117860"/>
<evidence type="ECO:0008006" key="4">
    <source>
        <dbReference type="Google" id="ProtNLM"/>
    </source>
</evidence>
<evidence type="ECO:0000313" key="3">
    <source>
        <dbReference type="Proteomes" id="UP000232133"/>
    </source>
</evidence>
<organism evidence="2 3">
    <name type="scientific">Methanobrevibacter smithii</name>
    <dbReference type="NCBI Taxonomy" id="2173"/>
    <lineage>
        <taxon>Archaea</taxon>
        <taxon>Methanobacteriati</taxon>
        <taxon>Methanobacteriota</taxon>
        <taxon>Methanomada group</taxon>
        <taxon>Methanobacteria</taxon>
        <taxon>Methanobacteriales</taxon>
        <taxon>Methanobacteriaceae</taxon>
        <taxon>Methanobrevibacter</taxon>
    </lineage>
</organism>
<sequence length="117" mass="13409">MENKTNIVILVVVLAVYGLNQLVLKNLGIPFFNNYLNDLLAVPLFFALINSISLYRSNTQVTSLKYLTLITIFLSFLGEYIAIFLRPGSVSDWWDVVCYFIGMFVYYLITNIIVKPI</sequence>
<proteinExistence type="predicted"/>
<evidence type="ECO:0000256" key="1">
    <source>
        <dbReference type="SAM" id="Phobius"/>
    </source>
</evidence>
<keyword evidence="1" id="KW-0812">Transmembrane</keyword>
<accession>A0A2H4U4K6</accession>
<protein>
    <recommendedName>
        <fullName evidence="4">Magnesium citrate secondary transporter</fullName>
    </recommendedName>
</protein>
<feature type="transmembrane region" description="Helical" evidence="1">
    <location>
        <begin position="7"/>
        <end position="23"/>
    </location>
</feature>
<keyword evidence="1" id="KW-0472">Membrane</keyword>